<dbReference type="InterPro" id="IPR011051">
    <property type="entry name" value="RmlC_Cupin_sf"/>
</dbReference>
<keyword evidence="9" id="KW-1185">Reference proteome</keyword>
<dbReference type="Gene3D" id="2.60.120.10">
    <property type="entry name" value="Jelly Rolls"/>
    <property type="match status" value="1"/>
</dbReference>
<dbReference type="Pfam" id="PF07883">
    <property type="entry name" value="Cupin_2"/>
    <property type="match status" value="1"/>
</dbReference>
<dbReference type="Pfam" id="PF21274">
    <property type="entry name" value="Rng_hyd_C"/>
    <property type="match status" value="1"/>
</dbReference>
<evidence type="ECO:0000256" key="4">
    <source>
        <dbReference type="ARBA" id="ARBA00023002"/>
    </source>
</evidence>
<evidence type="ECO:0000313" key="9">
    <source>
        <dbReference type="Proteomes" id="UP000325780"/>
    </source>
</evidence>
<evidence type="ECO:0000256" key="2">
    <source>
        <dbReference type="ARBA" id="ARBA00022630"/>
    </source>
</evidence>
<keyword evidence="2" id="KW-0285">Flavoprotein</keyword>
<dbReference type="EMBL" id="ML742026">
    <property type="protein sequence ID" value="KAE8154895.1"/>
    <property type="molecule type" value="Genomic_DNA"/>
</dbReference>
<dbReference type="SUPFAM" id="SSF51905">
    <property type="entry name" value="FAD/NAD(P)-binding domain"/>
    <property type="match status" value="1"/>
</dbReference>
<dbReference type="PRINTS" id="PR00420">
    <property type="entry name" value="RNGMNOXGNASE"/>
</dbReference>
<dbReference type="PANTHER" id="PTHR43004:SF19">
    <property type="entry name" value="BINDING MONOOXYGENASE, PUTATIVE (JCVI)-RELATED"/>
    <property type="match status" value="1"/>
</dbReference>
<dbReference type="Gene3D" id="3.40.30.120">
    <property type="match status" value="1"/>
</dbReference>
<accession>A0A5N6U8D1</accession>
<dbReference type="InterPro" id="IPR002938">
    <property type="entry name" value="FAD-bd"/>
</dbReference>
<organism evidence="8 9">
    <name type="scientific">Aspergillus avenaceus</name>
    <dbReference type="NCBI Taxonomy" id="36643"/>
    <lineage>
        <taxon>Eukaryota</taxon>
        <taxon>Fungi</taxon>
        <taxon>Dikarya</taxon>
        <taxon>Ascomycota</taxon>
        <taxon>Pezizomycotina</taxon>
        <taxon>Eurotiomycetes</taxon>
        <taxon>Eurotiomycetidae</taxon>
        <taxon>Eurotiales</taxon>
        <taxon>Aspergillaceae</taxon>
        <taxon>Aspergillus</taxon>
        <taxon>Aspergillus subgen. Circumdati</taxon>
    </lineage>
</organism>
<protein>
    <submittedName>
        <fullName evidence="8">FAD binding domain-containing protein</fullName>
    </submittedName>
</protein>
<dbReference type="CDD" id="cd02223">
    <property type="entry name" value="cupin_Bh2720-like"/>
    <property type="match status" value="1"/>
</dbReference>
<keyword evidence="3" id="KW-0274">FAD</keyword>
<proteinExistence type="predicted"/>
<dbReference type="GO" id="GO:0071949">
    <property type="term" value="F:FAD binding"/>
    <property type="evidence" value="ECO:0007669"/>
    <property type="project" value="InterPro"/>
</dbReference>
<evidence type="ECO:0000259" key="7">
    <source>
        <dbReference type="Pfam" id="PF07883"/>
    </source>
</evidence>
<dbReference type="Proteomes" id="UP000325780">
    <property type="component" value="Unassembled WGS sequence"/>
</dbReference>
<dbReference type="InterPro" id="IPR013096">
    <property type="entry name" value="Cupin_2"/>
</dbReference>
<feature type="region of interest" description="Disordered" evidence="5">
    <location>
        <begin position="115"/>
        <end position="144"/>
    </location>
</feature>
<evidence type="ECO:0000313" key="8">
    <source>
        <dbReference type="EMBL" id="KAE8154895.1"/>
    </source>
</evidence>
<keyword evidence="4" id="KW-0560">Oxidoreductase</keyword>
<dbReference type="OrthoDB" id="2690153at2759"/>
<feature type="domain" description="FAD-binding" evidence="6">
    <location>
        <begin position="146"/>
        <end position="481"/>
    </location>
</feature>
<sequence length="648" mass="71366">MTSQPPRHEMVYFPGIMSPSRSFGVFRKVLHTGLYSQFVAMEVPVNGEIGDEVHTVDQVLIFTHGTGKAIVSGKEQQVNQGDVVIVPAGTQHQFLNVGSTPLEVVTIYSPAEHDSRTVHRTKEEGDAQEERGEDEAPEWSQRSGNLTGLTTALSLATHDIPSIILEKHNTISTHPRAIGFTPRSMEIFRRLNIADEVPEVSPEFSLIRARVESLTGEWFERSSWSDSHSTESKEGGNVPAARNEYSFTRGAAIPQDQLEGILETAAVERGVDVRRGYRVVGIYQDETGVVVSVLDRAGREVELRAPYVVAADGCRSIVREKLCIPRRGRGHMRTMRSVLFKAPIEEYMDGVHQFSVDGALKAFLTTYNDGRWVLMFDDDVERDEDALRTAITLAIGKDVPIEILTTGRWELTALVAETFQKGRIFLAGDAAHTLPPNRGGYGANTGIHDADNLAWKLASVVSGNSDPKLLETYDAERRPVALLRHDQIFARADYKAHLDETVSGEKLDDDAMEFGQIYVSGGILGADEGLPQARRPDDWKGQPGTHVPHFWVVRDGVRCSILDVLDGAWSLVSGSEVWDGAVDSGSVKHVCVGRDVLFAGAESFEDLFGVPAQGAVLVRPDGYIAWRTDEPVDLECLDGVLARVMFRV</sequence>
<dbReference type="GO" id="GO:0016709">
    <property type="term" value="F:oxidoreductase activity, acting on paired donors, with incorporation or reduction of molecular oxygen, NAD(P)H as one donor, and incorporation of one atom of oxygen"/>
    <property type="evidence" value="ECO:0007669"/>
    <property type="project" value="UniProtKB-ARBA"/>
</dbReference>
<evidence type="ECO:0000256" key="5">
    <source>
        <dbReference type="SAM" id="MobiDB-lite"/>
    </source>
</evidence>
<reference evidence="8 9" key="1">
    <citation type="submission" date="2019-04" db="EMBL/GenBank/DDBJ databases">
        <title>Friends and foes A comparative genomics study of 23 Aspergillus species from section Flavi.</title>
        <authorList>
            <consortium name="DOE Joint Genome Institute"/>
            <person name="Kjaerbolling I."/>
            <person name="Vesth T."/>
            <person name="Frisvad J.C."/>
            <person name="Nybo J.L."/>
            <person name="Theobald S."/>
            <person name="Kildgaard S."/>
            <person name="Isbrandt T."/>
            <person name="Kuo A."/>
            <person name="Sato A."/>
            <person name="Lyhne E.K."/>
            <person name="Kogle M.E."/>
            <person name="Wiebenga A."/>
            <person name="Kun R.S."/>
            <person name="Lubbers R.J."/>
            <person name="Makela M.R."/>
            <person name="Barry K."/>
            <person name="Chovatia M."/>
            <person name="Clum A."/>
            <person name="Daum C."/>
            <person name="Haridas S."/>
            <person name="He G."/>
            <person name="LaButti K."/>
            <person name="Lipzen A."/>
            <person name="Mondo S."/>
            <person name="Riley R."/>
            <person name="Salamov A."/>
            <person name="Simmons B.A."/>
            <person name="Magnuson J.K."/>
            <person name="Henrissat B."/>
            <person name="Mortensen U.H."/>
            <person name="Larsen T.O."/>
            <person name="Devries R.P."/>
            <person name="Grigoriev I.V."/>
            <person name="Machida M."/>
            <person name="Baker S.E."/>
            <person name="Andersen M.R."/>
        </authorList>
    </citation>
    <scope>NUCLEOTIDE SEQUENCE [LARGE SCALE GENOMIC DNA]</scope>
    <source>
        <strain evidence="8 9">IBT 18842</strain>
    </source>
</reference>
<evidence type="ECO:0000259" key="6">
    <source>
        <dbReference type="Pfam" id="PF01494"/>
    </source>
</evidence>
<gene>
    <name evidence="8" type="ORF">BDV25DRAFT_135538</name>
</gene>
<name>A0A5N6U8D1_ASPAV</name>
<dbReference type="Pfam" id="PF01494">
    <property type="entry name" value="FAD_binding_3"/>
    <property type="match status" value="1"/>
</dbReference>
<dbReference type="Gene3D" id="3.30.9.10">
    <property type="entry name" value="D-Amino Acid Oxidase, subunit A, domain 2"/>
    <property type="match status" value="1"/>
</dbReference>
<dbReference type="AlphaFoldDB" id="A0A5N6U8D1"/>
<comment type="cofactor">
    <cofactor evidence="1">
        <name>FAD</name>
        <dbReference type="ChEBI" id="CHEBI:57692"/>
    </cofactor>
</comment>
<dbReference type="InterPro" id="IPR014710">
    <property type="entry name" value="RmlC-like_jellyroll"/>
</dbReference>
<evidence type="ECO:0000256" key="3">
    <source>
        <dbReference type="ARBA" id="ARBA00022827"/>
    </source>
</evidence>
<dbReference type="Gene3D" id="3.50.50.60">
    <property type="entry name" value="FAD/NAD(P)-binding domain"/>
    <property type="match status" value="1"/>
</dbReference>
<dbReference type="InterPro" id="IPR050641">
    <property type="entry name" value="RIFMO-like"/>
</dbReference>
<evidence type="ECO:0000256" key="1">
    <source>
        <dbReference type="ARBA" id="ARBA00001974"/>
    </source>
</evidence>
<feature type="domain" description="Cupin type-2" evidence="7">
    <location>
        <begin position="41"/>
        <end position="108"/>
    </location>
</feature>
<feature type="compositionally biased region" description="Basic and acidic residues" evidence="5">
    <location>
        <begin position="115"/>
        <end position="130"/>
    </location>
</feature>
<dbReference type="PANTHER" id="PTHR43004">
    <property type="entry name" value="TRK SYSTEM POTASSIUM UPTAKE PROTEIN"/>
    <property type="match status" value="1"/>
</dbReference>
<dbReference type="InterPro" id="IPR036188">
    <property type="entry name" value="FAD/NAD-bd_sf"/>
</dbReference>
<dbReference type="SUPFAM" id="SSF51182">
    <property type="entry name" value="RmlC-like cupins"/>
    <property type="match status" value="1"/>
</dbReference>